<dbReference type="EMBL" id="CP076448">
    <property type="protein sequence ID" value="QXM26034.1"/>
    <property type="molecule type" value="Genomic_DNA"/>
</dbReference>
<sequence length="361" mass="39745">MTHAAPVMLSAFSTFEVGGQQVRFARLAALFGDSWRHAIVAMDGVYDCARRLPDGLAVSYPEVRVVKGDLLGNVRRFRAALRALKPELLVTYNWGAIEWCLANLVPLARHVHIEDGFGPEERDRQLPRRVWTRRLALRRSTVVLPSLTLKRIAEEVWRLPAERLRYVPNGIALERFRLRSRASLGPEPVIGTVAGLRPEKNLARLLGAFARLRAERPARLEIVGDGAERAALEALASRLGLGASVTFHGAQADPAPFLERFDLFALSSDTEQMPLSVLEAMASGLAVVATDVGDVRAILSDENRSLVVAKDETALAEALARGLADDVLRVAAGEANRLKAEREYDERLMADRYARIFAGEG</sequence>
<evidence type="ECO:0000313" key="2">
    <source>
        <dbReference type="EMBL" id="QXM26034.1"/>
    </source>
</evidence>
<protein>
    <submittedName>
        <fullName evidence="2">Glycosyltransferase family 4 protein</fullName>
    </submittedName>
</protein>
<accession>A0A975YKQ9</accession>
<dbReference type="RefSeq" id="WP_218287085.1">
    <property type="nucleotide sequence ID" value="NZ_CP076448.1"/>
</dbReference>
<name>A0A975YKQ9_9PROT</name>
<organism evidence="2 3">
    <name type="scientific">Elioraea tepida</name>
    <dbReference type="NCBI Taxonomy" id="2843330"/>
    <lineage>
        <taxon>Bacteria</taxon>
        <taxon>Pseudomonadati</taxon>
        <taxon>Pseudomonadota</taxon>
        <taxon>Alphaproteobacteria</taxon>
        <taxon>Acetobacterales</taxon>
        <taxon>Elioraeaceae</taxon>
        <taxon>Elioraea</taxon>
    </lineage>
</organism>
<dbReference type="PANTHER" id="PTHR12526:SF636">
    <property type="entry name" value="BLL3647 PROTEIN"/>
    <property type="match status" value="1"/>
</dbReference>
<dbReference type="CDD" id="cd03801">
    <property type="entry name" value="GT4_PimA-like"/>
    <property type="match status" value="1"/>
</dbReference>
<dbReference type="Proteomes" id="UP000694001">
    <property type="component" value="Chromosome"/>
</dbReference>
<dbReference type="PANTHER" id="PTHR12526">
    <property type="entry name" value="GLYCOSYLTRANSFERASE"/>
    <property type="match status" value="1"/>
</dbReference>
<dbReference type="AlphaFoldDB" id="A0A975YKQ9"/>
<proteinExistence type="predicted"/>
<reference evidence="2" key="1">
    <citation type="submission" date="2021-06" db="EMBL/GenBank/DDBJ databases">
        <title>Elioraea tepida, sp. nov., a moderately thermophilic aerobic anoxygenic phototrophic bacterium isolated from an alkaline siliceous hot spring mat community in Yellowstone National Park, WY, USA.</title>
        <authorList>
            <person name="Saini M.K."/>
            <person name="Yoshida S."/>
            <person name="Sebastian A."/>
            <person name="Hirose S."/>
            <person name="Hara E."/>
            <person name="Tamaki H."/>
            <person name="Soulier N.T."/>
            <person name="Albert I."/>
            <person name="Hanada S."/>
            <person name="Bryant D.A."/>
            <person name="Tank M."/>
        </authorList>
    </citation>
    <scope>NUCLEOTIDE SEQUENCE</scope>
    <source>
        <strain evidence="2">MS-P2</strain>
    </source>
</reference>
<gene>
    <name evidence="2" type="ORF">KO353_07545</name>
</gene>
<dbReference type="KEGG" id="elio:KO353_07545"/>
<keyword evidence="3" id="KW-1185">Reference proteome</keyword>
<dbReference type="InterPro" id="IPR028098">
    <property type="entry name" value="Glyco_trans_4-like_N"/>
</dbReference>
<evidence type="ECO:0000259" key="1">
    <source>
        <dbReference type="Pfam" id="PF13439"/>
    </source>
</evidence>
<feature type="domain" description="Glycosyltransferase subfamily 4-like N-terminal" evidence="1">
    <location>
        <begin position="18"/>
        <end position="175"/>
    </location>
</feature>
<dbReference type="GO" id="GO:0016757">
    <property type="term" value="F:glycosyltransferase activity"/>
    <property type="evidence" value="ECO:0007669"/>
    <property type="project" value="UniProtKB-ARBA"/>
</dbReference>
<dbReference type="Pfam" id="PF13692">
    <property type="entry name" value="Glyco_trans_1_4"/>
    <property type="match status" value="1"/>
</dbReference>
<evidence type="ECO:0000313" key="3">
    <source>
        <dbReference type="Proteomes" id="UP000694001"/>
    </source>
</evidence>
<dbReference type="Pfam" id="PF13439">
    <property type="entry name" value="Glyco_transf_4"/>
    <property type="match status" value="1"/>
</dbReference>